<dbReference type="Pfam" id="PF01078">
    <property type="entry name" value="Mg_chelatase"/>
    <property type="match status" value="1"/>
</dbReference>
<dbReference type="Pfam" id="PF13541">
    <property type="entry name" value="ChlI"/>
    <property type="match status" value="1"/>
</dbReference>
<dbReference type="NCBIfam" id="TIGR00368">
    <property type="entry name" value="YifB family Mg chelatase-like AAA ATPase"/>
    <property type="match status" value="1"/>
</dbReference>
<dbReference type="Gene3D" id="3.40.50.300">
    <property type="entry name" value="P-loop containing nucleotide triphosphate hydrolases"/>
    <property type="match status" value="1"/>
</dbReference>
<dbReference type="AlphaFoldDB" id="A0A537K4G1"/>
<name>A0A537K4G1_9BACT</name>
<keyword evidence="3" id="KW-0547">Nucleotide-binding</keyword>
<gene>
    <name evidence="3" type="ORF">E6H00_06280</name>
</gene>
<dbReference type="InterPro" id="IPR020568">
    <property type="entry name" value="Ribosomal_Su5_D2-typ_SF"/>
</dbReference>
<dbReference type="InterPro" id="IPR027417">
    <property type="entry name" value="P-loop_NTPase"/>
</dbReference>
<evidence type="ECO:0000259" key="2">
    <source>
        <dbReference type="SMART" id="SM00382"/>
    </source>
</evidence>
<sequence>MLAQIQSASVVGLEASMVGVELDVSPGLPTFSIVGLPDTAVREARERVRAAVRNSGFEMPVRRITVNLAPADTRKAGPVFDLPIALGILTATRQIPPDALRGYIVIGELSLDGAVRPVPGVLSIALAARDPGLRGLVVPAANAGEAAVIDGIAVHPVRHLSEVGRALRGQVPFTPFAPSTRPAPAPPDGTVDFAEVRGQAHARRALEIAAAGAHNVLMIGPPGAGKTMLARRLPTILPPLTREEAIEVTRIYSVIGRLRPQDPLITVRPFRAPHHSASLQALVGGGLLPRPGEASLAHLGVLFLDELPEFRRDVLEALRQPLEEGQIAVARVHGAAVFPARCMLVAAMNPCPCGRRGDPGRVCACSPAQQGRYLRRLSGPLIDRVDLHVEVPRVGGADVVALAPGESSADVRARVVRARAIQAARGAGLGTTALANATVPLAAVRETWGLDGDGRRFLSRAIDRLCLSPRAYERIVRVARTIADLDGAGDIRVPHLAEALGYRSLDRPAESGGTGEP</sequence>
<dbReference type="GO" id="GO:0005524">
    <property type="term" value="F:ATP binding"/>
    <property type="evidence" value="ECO:0007669"/>
    <property type="project" value="UniProtKB-KW"/>
</dbReference>
<dbReference type="InterPro" id="IPR003593">
    <property type="entry name" value="AAA+_ATPase"/>
</dbReference>
<comment type="similarity">
    <text evidence="1">Belongs to the Mg-chelatase subunits D/I family. ComM subfamily.</text>
</comment>
<dbReference type="Gene3D" id="3.30.230.10">
    <property type="match status" value="1"/>
</dbReference>
<dbReference type="SMART" id="SM00382">
    <property type="entry name" value="AAA"/>
    <property type="match status" value="1"/>
</dbReference>
<evidence type="ECO:0000313" key="4">
    <source>
        <dbReference type="Proteomes" id="UP000318509"/>
    </source>
</evidence>
<organism evidence="3 4">
    <name type="scientific">Candidatus Segetimicrobium genomatis</name>
    <dbReference type="NCBI Taxonomy" id="2569760"/>
    <lineage>
        <taxon>Bacteria</taxon>
        <taxon>Bacillati</taxon>
        <taxon>Candidatus Sysuimicrobiota</taxon>
        <taxon>Candidatus Sysuimicrobiia</taxon>
        <taxon>Candidatus Sysuimicrobiales</taxon>
        <taxon>Candidatus Segetimicrobiaceae</taxon>
        <taxon>Candidatus Segetimicrobium</taxon>
    </lineage>
</organism>
<dbReference type="InterPro" id="IPR014721">
    <property type="entry name" value="Ribsml_uS5_D2-typ_fold_subgr"/>
</dbReference>
<dbReference type="InterPro" id="IPR004482">
    <property type="entry name" value="Mg_chelat-rel"/>
</dbReference>
<dbReference type="SUPFAM" id="SSF54211">
    <property type="entry name" value="Ribosomal protein S5 domain 2-like"/>
    <property type="match status" value="1"/>
</dbReference>
<protein>
    <submittedName>
        <fullName evidence="3">ATP-binding protein</fullName>
    </submittedName>
</protein>
<keyword evidence="3" id="KW-0067">ATP-binding</keyword>
<dbReference type="PANTHER" id="PTHR32039">
    <property type="entry name" value="MAGNESIUM-CHELATASE SUBUNIT CHLI"/>
    <property type="match status" value="1"/>
</dbReference>
<dbReference type="SUPFAM" id="SSF52540">
    <property type="entry name" value="P-loop containing nucleoside triphosphate hydrolases"/>
    <property type="match status" value="1"/>
</dbReference>
<comment type="caution">
    <text evidence="3">The sequence shown here is derived from an EMBL/GenBank/DDBJ whole genome shotgun (WGS) entry which is preliminary data.</text>
</comment>
<proteinExistence type="inferred from homology"/>
<dbReference type="Pfam" id="PF13335">
    <property type="entry name" value="Mg_chelatase_C"/>
    <property type="match status" value="1"/>
</dbReference>
<dbReference type="InterPro" id="IPR045006">
    <property type="entry name" value="CHLI-like"/>
</dbReference>
<feature type="domain" description="AAA+ ATPase" evidence="2">
    <location>
        <begin position="212"/>
        <end position="395"/>
    </location>
</feature>
<reference evidence="3 4" key="1">
    <citation type="journal article" date="2019" name="Nat. Microbiol.">
        <title>Mediterranean grassland soil C-N compound turnover is dependent on rainfall and depth, and is mediated by genomically divergent microorganisms.</title>
        <authorList>
            <person name="Diamond S."/>
            <person name="Andeer P.F."/>
            <person name="Li Z."/>
            <person name="Crits-Christoph A."/>
            <person name="Burstein D."/>
            <person name="Anantharaman K."/>
            <person name="Lane K.R."/>
            <person name="Thomas B.C."/>
            <person name="Pan C."/>
            <person name="Northen T.R."/>
            <person name="Banfield J.F."/>
        </authorList>
    </citation>
    <scope>NUCLEOTIDE SEQUENCE [LARGE SCALE GENOMIC DNA]</scope>
    <source>
        <strain evidence="3">NP_3</strain>
    </source>
</reference>
<dbReference type="PANTHER" id="PTHR32039:SF7">
    <property type="entry name" value="COMPETENCE PROTEIN COMM"/>
    <property type="match status" value="1"/>
</dbReference>
<evidence type="ECO:0000313" key="3">
    <source>
        <dbReference type="EMBL" id="TMI90640.1"/>
    </source>
</evidence>
<accession>A0A537K4G1</accession>
<dbReference type="InterPro" id="IPR025158">
    <property type="entry name" value="Mg_chelat-rel_C"/>
</dbReference>
<dbReference type="EMBL" id="VBAK01000108">
    <property type="protein sequence ID" value="TMI90640.1"/>
    <property type="molecule type" value="Genomic_DNA"/>
</dbReference>
<evidence type="ECO:0000256" key="1">
    <source>
        <dbReference type="ARBA" id="ARBA00006354"/>
    </source>
</evidence>
<dbReference type="Proteomes" id="UP000318509">
    <property type="component" value="Unassembled WGS sequence"/>
</dbReference>
<dbReference type="InterPro" id="IPR000523">
    <property type="entry name" value="Mg_chelatse_chII-like_cat_dom"/>
</dbReference>